<evidence type="ECO:0000313" key="2">
    <source>
        <dbReference type="EMBL" id="CQR70098.1"/>
    </source>
</evidence>
<feature type="chain" id="PRO_5039343103" description="DUF4157 domain-containing protein" evidence="1">
    <location>
        <begin position="26"/>
        <end position="550"/>
    </location>
</feature>
<dbReference type="Proteomes" id="UP000049855">
    <property type="component" value="Unassembled WGS sequence"/>
</dbReference>
<evidence type="ECO:0000256" key="1">
    <source>
        <dbReference type="SAM" id="SignalP"/>
    </source>
</evidence>
<keyword evidence="1" id="KW-0732">Signal</keyword>
<evidence type="ECO:0000313" key="3">
    <source>
        <dbReference type="Proteomes" id="UP000049855"/>
    </source>
</evidence>
<accession>A0A0U1KRQ4</accession>
<dbReference type="RefSeq" id="WP_021170724.1">
    <property type="nucleotide sequence ID" value="NZ_CTRP01000002.1"/>
</dbReference>
<proteinExistence type="predicted"/>
<name>A0A0U1KRQ4_9FIRM</name>
<protein>
    <recommendedName>
        <fullName evidence="4">DUF4157 domain-containing protein</fullName>
    </recommendedName>
</protein>
<feature type="signal peptide" evidence="1">
    <location>
        <begin position="1"/>
        <end position="25"/>
    </location>
</feature>
<organism evidence="2 3">
    <name type="scientific">Sporomusa ovata</name>
    <dbReference type="NCBI Taxonomy" id="2378"/>
    <lineage>
        <taxon>Bacteria</taxon>
        <taxon>Bacillati</taxon>
        <taxon>Bacillota</taxon>
        <taxon>Negativicutes</taxon>
        <taxon>Selenomonadales</taxon>
        <taxon>Sporomusaceae</taxon>
        <taxon>Sporomusa</taxon>
    </lineage>
</organism>
<sequence length="550" mass="61151">MRMGMRQIRLLISCIILVTCFAVQAQNALAATIHIIPVKGVSKDLANEFGSITSRVLQFYQEVYNFTPAKSIGIVIVANEQDYVQRLQLDGYSKEQAIRTAKVSSGIFLNSNPFVTANDGATYTFSFGKIQYSNPTIIICADKSTTYIPRICTLTHEMFHLMQQELKGNNPAHEWLVEGSARAAEFVLLEWLGKGSLASHRHNLSNSLVNVKCMADPNDMKNGGFTWIKLIEENMYPYQVSEAMTDYLLRKVGKPSVIRYFALISETGDRNVAFRQAFGMSYNQFVKDYKAYMKQEAAAAGRIKFDVEGEVAPEVVRTISGNGVAIEQMLRSQGWTMTMSQRFVLVPNADVMQNVLRRELYQINEGRWADIARRATIAVIGEMNYVYDTGKTVTSNSDINPLALVVCRDSILMTAQPSLATSIYWLYEGTAQLLAAKATEAAGGKSVANCHQEWISTIRKAAGYPSLTQMKSLLPTVTSRYKGDVIYATVALAAEYLAGKTDSGALLRYFTVLRDHNDGPQAFQQVFGMSVEAFDADFAAYLNAQQKESN</sequence>
<gene>
    <name evidence="2" type="ORF">SpAn4DRAFT_4610</name>
</gene>
<keyword evidence="3" id="KW-1185">Reference proteome</keyword>
<dbReference type="EMBL" id="CTRP01000002">
    <property type="protein sequence ID" value="CQR70098.1"/>
    <property type="molecule type" value="Genomic_DNA"/>
</dbReference>
<evidence type="ECO:0008006" key="4">
    <source>
        <dbReference type="Google" id="ProtNLM"/>
    </source>
</evidence>
<reference evidence="3" key="1">
    <citation type="submission" date="2015-03" db="EMBL/GenBank/DDBJ databases">
        <authorList>
            <person name="Nijsse Bart"/>
        </authorList>
    </citation>
    <scope>NUCLEOTIDE SEQUENCE [LARGE SCALE GENOMIC DNA]</scope>
</reference>
<dbReference type="AlphaFoldDB" id="A0A0U1KRQ4"/>